<dbReference type="InterPro" id="IPR046373">
    <property type="entry name" value="Acyl-CoA_Oxase/DH_mid-dom_sf"/>
</dbReference>
<dbReference type="KEGG" id="sgs:AVL59_08325"/>
<dbReference type="EC" id="1.3.8.5" evidence="11"/>
<evidence type="ECO:0000256" key="5">
    <source>
        <dbReference type="ARBA" id="ARBA00022630"/>
    </source>
</evidence>
<sequence>MQPEPLVPGPPPPPLTRLSAADERWRALVRAFAEKEIRPLSAEMDRTGTLDPGLRQELFASGLTSIAIPPEYGGLGGSLFQVVLAIEEIARVDAGVAVAVDVHNALVVATILRSAGGDQRRRYLPLLASAKLGAFAISEEQAGSDAFALRTTAHSEPGAFVLNGRKRWTSNAAQADVFLAFATDPEGRGISAFLVDRDTPGLSVVHRTEQLGVRAASTADLVLCDVRVRAGQCLGGVGGGRTLAAEALDVGRLGIAAQLVGLAQGALEQATEYARTREQFGQRIAGYQGVQFTLARMRVDIEAARVLLYNATRIFEEGANRLEQARQAAMAKYLAAEAAERTASSAVEILGGNGYTRDYPVERIYRDAKAGKIYEGTSNMLLRTIAATLTGEGS</sequence>
<keyword evidence="9" id="KW-0443">Lipid metabolism</keyword>
<keyword evidence="6 13" id="KW-0274">FAD</keyword>
<comment type="cofactor">
    <cofactor evidence="1 13">
        <name>FAD</name>
        <dbReference type="ChEBI" id="CHEBI:57692"/>
    </cofactor>
</comment>
<dbReference type="InterPro" id="IPR006089">
    <property type="entry name" value="Acyl-CoA_DH_CS"/>
</dbReference>
<evidence type="ECO:0000256" key="4">
    <source>
        <dbReference type="ARBA" id="ARBA00011881"/>
    </source>
</evidence>
<comment type="catalytic activity">
    <reaction evidence="12">
        <text>2-methylbutanoyl-CoA + oxidized [electron-transfer flavoprotein] + H(+) = (2E)-2-methylbut-2-enoyl-CoA + reduced [electron-transfer flavoprotein]</text>
        <dbReference type="Rhea" id="RHEA:43780"/>
        <dbReference type="Rhea" id="RHEA-COMP:10685"/>
        <dbReference type="Rhea" id="RHEA-COMP:10686"/>
        <dbReference type="ChEBI" id="CHEBI:15378"/>
        <dbReference type="ChEBI" id="CHEBI:57336"/>
        <dbReference type="ChEBI" id="CHEBI:57337"/>
        <dbReference type="ChEBI" id="CHEBI:57692"/>
        <dbReference type="ChEBI" id="CHEBI:58307"/>
        <dbReference type="EC" id="1.3.8.5"/>
    </reaction>
    <physiologicalReaction direction="left-to-right" evidence="12">
        <dbReference type="Rhea" id="RHEA:43781"/>
    </physiologicalReaction>
</comment>
<evidence type="ECO:0000256" key="13">
    <source>
        <dbReference type="RuleBase" id="RU362125"/>
    </source>
</evidence>
<reference evidence="17 19" key="1">
    <citation type="submission" date="2016-06" db="EMBL/GenBank/DDBJ databases">
        <title>Complete genome sequence of Streptomyces griseochromogenes ATCC 14511, the Blasticidin S producer.</title>
        <authorList>
            <person name="Wu L."/>
        </authorList>
    </citation>
    <scope>NUCLEOTIDE SEQUENCE [LARGE SCALE GENOMIC DNA]</scope>
    <source>
        <strain evidence="17 19">ATCC 14511</strain>
    </source>
</reference>
<evidence type="ECO:0000313" key="20">
    <source>
        <dbReference type="Proteomes" id="UP001519309"/>
    </source>
</evidence>
<dbReference type="AlphaFoldDB" id="A0A1B1ASP0"/>
<dbReference type="RefSeq" id="WP_067301013.1">
    <property type="nucleotide sequence ID" value="NZ_CP016279.1"/>
</dbReference>
<evidence type="ECO:0000313" key="19">
    <source>
        <dbReference type="Proteomes" id="UP000092659"/>
    </source>
</evidence>
<feature type="domain" description="Acyl-CoA dehydrogenase/oxidase N-terminal" evidence="16">
    <location>
        <begin position="22"/>
        <end position="130"/>
    </location>
</feature>
<accession>A0A1B1ASP0</accession>
<dbReference type="STRING" id="68214.AVL59_08325"/>
<protein>
    <recommendedName>
        <fullName evidence="11">short-chain 2-methylacyl-CoA dehydrogenase</fullName>
        <ecNumber evidence="11">1.3.8.5</ecNumber>
    </recommendedName>
</protein>
<dbReference type="InterPro" id="IPR013786">
    <property type="entry name" value="AcylCoA_DH/ox_N"/>
</dbReference>
<proteinExistence type="inferred from homology"/>
<keyword evidence="5 13" id="KW-0285">Flavoprotein</keyword>
<feature type="domain" description="Acyl-CoA oxidase/dehydrogenase middle" evidence="15">
    <location>
        <begin position="134"/>
        <end position="226"/>
    </location>
</feature>
<dbReference type="SUPFAM" id="SSF47203">
    <property type="entry name" value="Acyl-CoA dehydrogenase C-terminal domain-like"/>
    <property type="match status" value="1"/>
</dbReference>
<dbReference type="FunFam" id="1.10.540.10:FF:000026">
    <property type="entry name" value="Acyl-CoA dehydrogenase medium chain"/>
    <property type="match status" value="1"/>
</dbReference>
<dbReference type="FunFam" id="1.20.140.10:FF:000004">
    <property type="entry name" value="Acyl-CoA dehydrogenase FadE25"/>
    <property type="match status" value="1"/>
</dbReference>
<dbReference type="EMBL" id="JAGGLP010000009">
    <property type="protein sequence ID" value="MBP2051937.1"/>
    <property type="molecule type" value="Genomic_DNA"/>
</dbReference>
<comment type="pathway">
    <text evidence="2">Lipid metabolism; mitochondrial fatty acid beta-oxidation.</text>
</comment>
<dbReference type="PIRSF" id="PIRSF016578">
    <property type="entry name" value="HsaA"/>
    <property type="match status" value="1"/>
</dbReference>
<evidence type="ECO:0000256" key="2">
    <source>
        <dbReference type="ARBA" id="ARBA00005198"/>
    </source>
</evidence>
<evidence type="ECO:0000256" key="3">
    <source>
        <dbReference type="ARBA" id="ARBA00009347"/>
    </source>
</evidence>
<dbReference type="PROSITE" id="PS00072">
    <property type="entry name" value="ACYL_COA_DH_1"/>
    <property type="match status" value="1"/>
</dbReference>
<evidence type="ECO:0000256" key="1">
    <source>
        <dbReference type="ARBA" id="ARBA00001974"/>
    </source>
</evidence>
<dbReference type="Pfam" id="PF02770">
    <property type="entry name" value="Acyl-CoA_dh_M"/>
    <property type="match status" value="1"/>
</dbReference>
<evidence type="ECO:0000256" key="9">
    <source>
        <dbReference type="ARBA" id="ARBA00023098"/>
    </source>
</evidence>
<dbReference type="OrthoDB" id="9765339at2"/>
<dbReference type="EMBL" id="CP016279">
    <property type="protein sequence ID" value="ANP49608.1"/>
    <property type="molecule type" value="Genomic_DNA"/>
</dbReference>
<evidence type="ECO:0000259" key="16">
    <source>
        <dbReference type="Pfam" id="PF02771"/>
    </source>
</evidence>
<comment type="subunit">
    <text evidence="4">Homotetramer.</text>
</comment>
<evidence type="ECO:0000259" key="14">
    <source>
        <dbReference type="Pfam" id="PF00441"/>
    </source>
</evidence>
<reference evidence="18 20" key="2">
    <citation type="submission" date="2021-03" db="EMBL/GenBank/DDBJ databases">
        <title>Genomic Encyclopedia of Type Strains, Phase IV (KMG-IV): sequencing the most valuable type-strain genomes for metagenomic binning, comparative biology and taxonomic classification.</title>
        <authorList>
            <person name="Goeker M."/>
        </authorList>
    </citation>
    <scope>NUCLEOTIDE SEQUENCE [LARGE SCALE GENOMIC DNA]</scope>
    <source>
        <strain evidence="18 20">DSM 40499</strain>
    </source>
</reference>
<dbReference type="Pfam" id="PF02771">
    <property type="entry name" value="Acyl-CoA_dh_N"/>
    <property type="match status" value="1"/>
</dbReference>
<dbReference type="Gene3D" id="1.10.540.10">
    <property type="entry name" value="Acyl-CoA dehydrogenase/oxidase, N-terminal domain"/>
    <property type="match status" value="1"/>
</dbReference>
<dbReference type="Proteomes" id="UP001519309">
    <property type="component" value="Unassembled WGS sequence"/>
</dbReference>
<dbReference type="InterPro" id="IPR009100">
    <property type="entry name" value="AcylCoA_DH/oxidase_NM_dom_sf"/>
</dbReference>
<dbReference type="Proteomes" id="UP000092659">
    <property type="component" value="Chromosome"/>
</dbReference>
<dbReference type="Gene3D" id="2.40.110.10">
    <property type="entry name" value="Butyryl-CoA Dehydrogenase, subunit A, domain 2"/>
    <property type="match status" value="1"/>
</dbReference>
<dbReference type="PANTHER" id="PTHR43884:SF1">
    <property type="entry name" value="SHORT_BRANCHED CHAIN SPECIFIC ACYL-COA DEHYDROGENASE, MITOCHONDRIAL"/>
    <property type="match status" value="1"/>
</dbReference>
<gene>
    <name evidence="17" type="ORF">AVL59_08325</name>
    <name evidence="18" type="ORF">J2Z21_004914</name>
</gene>
<comment type="pathway">
    <text evidence="10">Amino-acid degradation; L-isoleucine degradation.</text>
</comment>
<evidence type="ECO:0000313" key="18">
    <source>
        <dbReference type="EMBL" id="MBP2051937.1"/>
    </source>
</evidence>
<dbReference type="PROSITE" id="PS00073">
    <property type="entry name" value="ACYL_COA_DH_2"/>
    <property type="match status" value="1"/>
</dbReference>
<dbReference type="PANTHER" id="PTHR43884">
    <property type="entry name" value="ACYL-COA DEHYDROGENASE"/>
    <property type="match status" value="1"/>
</dbReference>
<dbReference type="GO" id="GO:0003853">
    <property type="term" value="F:short-chain 2-methyl fatty acyl-CoA dehydrogenase activity"/>
    <property type="evidence" value="ECO:0007669"/>
    <property type="project" value="UniProtKB-EC"/>
</dbReference>
<feature type="domain" description="Acyl-CoA dehydrogenase/oxidase C-terminal" evidence="14">
    <location>
        <begin position="238"/>
        <end position="389"/>
    </location>
</feature>
<dbReference type="InterPro" id="IPR006091">
    <property type="entry name" value="Acyl-CoA_Oxase/DH_mid-dom"/>
</dbReference>
<dbReference type="InterPro" id="IPR036250">
    <property type="entry name" value="AcylCo_DH-like_C"/>
</dbReference>
<dbReference type="Gene3D" id="1.20.140.10">
    <property type="entry name" value="Butyryl-CoA Dehydrogenase, subunit A, domain 3"/>
    <property type="match status" value="1"/>
</dbReference>
<evidence type="ECO:0000256" key="12">
    <source>
        <dbReference type="ARBA" id="ARBA00048235"/>
    </source>
</evidence>
<evidence type="ECO:0000256" key="7">
    <source>
        <dbReference type="ARBA" id="ARBA00022832"/>
    </source>
</evidence>
<dbReference type="InterPro" id="IPR037069">
    <property type="entry name" value="AcylCoA_DH/ox_N_sf"/>
</dbReference>
<evidence type="ECO:0000256" key="11">
    <source>
        <dbReference type="ARBA" id="ARBA00039036"/>
    </source>
</evidence>
<organism evidence="17 19">
    <name type="scientific">Streptomyces griseochromogenes</name>
    <dbReference type="NCBI Taxonomy" id="68214"/>
    <lineage>
        <taxon>Bacteria</taxon>
        <taxon>Bacillati</taxon>
        <taxon>Actinomycetota</taxon>
        <taxon>Actinomycetes</taxon>
        <taxon>Kitasatosporales</taxon>
        <taxon>Streptomycetaceae</taxon>
        <taxon>Streptomyces</taxon>
    </lineage>
</organism>
<evidence type="ECO:0000256" key="10">
    <source>
        <dbReference type="ARBA" id="ARBA00037895"/>
    </source>
</evidence>
<comment type="similarity">
    <text evidence="3 13">Belongs to the acyl-CoA dehydrogenase family.</text>
</comment>
<dbReference type="InterPro" id="IPR009075">
    <property type="entry name" value="AcylCo_DH/oxidase_C"/>
</dbReference>
<dbReference type="GO" id="GO:0006631">
    <property type="term" value="P:fatty acid metabolic process"/>
    <property type="evidence" value="ECO:0007669"/>
    <property type="project" value="UniProtKB-KW"/>
</dbReference>
<dbReference type="Pfam" id="PF00441">
    <property type="entry name" value="Acyl-CoA_dh_1"/>
    <property type="match status" value="1"/>
</dbReference>
<keyword evidence="20" id="KW-1185">Reference proteome</keyword>
<evidence type="ECO:0000256" key="8">
    <source>
        <dbReference type="ARBA" id="ARBA00023002"/>
    </source>
</evidence>
<dbReference type="SUPFAM" id="SSF56645">
    <property type="entry name" value="Acyl-CoA dehydrogenase NM domain-like"/>
    <property type="match status" value="1"/>
</dbReference>
<name>A0A1B1ASP0_9ACTN</name>
<keyword evidence="8 13" id="KW-0560">Oxidoreductase</keyword>
<evidence type="ECO:0000313" key="17">
    <source>
        <dbReference type="EMBL" id="ANP49608.1"/>
    </source>
</evidence>
<evidence type="ECO:0000256" key="6">
    <source>
        <dbReference type="ARBA" id="ARBA00022827"/>
    </source>
</evidence>
<dbReference type="GO" id="GO:0050660">
    <property type="term" value="F:flavin adenine dinucleotide binding"/>
    <property type="evidence" value="ECO:0007669"/>
    <property type="project" value="InterPro"/>
</dbReference>
<evidence type="ECO:0000259" key="15">
    <source>
        <dbReference type="Pfam" id="PF02770"/>
    </source>
</evidence>
<keyword evidence="7" id="KW-0276">Fatty acid metabolism</keyword>